<dbReference type="CDD" id="cd12893">
    <property type="entry name" value="SPRY_PRY_TRIM35"/>
    <property type="match status" value="1"/>
</dbReference>
<dbReference type="PROSITE" id="PS50089">
    <property type="entry name" value="ZF_RING_2"/>
    <property type="match status" value="1"/>
</dbReference>
<accession>A0AAY5ESU3</accession>
<dbReference type="SMART" id="SM00449">
    <property type="entry name" value="SPRY"/>
    <property type="match status" value="1"/>
</dbReference>
<evidence type="ECO:0000256" key="5">
    <source>
        <dbReference type="SAM" id="Coils"/>
    </source>
</evidence>
<dbReference type="SMART" id="SM00336">
    <property type="entry name" value="BBOX"/>
    <property type="match status" value="1"/>
</dbReference>
<dbReference type="SMART" id="SM00504">
    <property type="entry name" value="Ubox"/>
    <property type="match status" value="1"/>
</dbReference>
<organism evidence="9 10">
    <name type="scientific">Electrophorus electricus</name>
    <name type="common">Electric eel</name>
    <name type="synonym">Gymnotus electricus</name>
    <dbReference type="NCBI Taxonomy" id="8005"/>
    <lineage>
        <taxon>Eukaryota</taxon>
        <taxon>Metazoa</taxon>
        <taxon>Chordata</taxon>
        <taxon>Craniata</taxon>
        <taxon>Vertebrata</taxon>
        <taxon>Euteleostomi</taxon>
        <taxon>Actinopterygii</taxon>
        <taxon>Neopterygii</taxon>
        <taxon>Teleostei</taxon>
        <taxon>Ostariophysi</taxon>
        <taxon>Gymnotiformes</taxon>
        <taxon>Gymnotoidei</taxon>
        <taxon>Gymnotidae</taxon>
        <taxon>Electrophorus</taxon>
    </lineage>
</organism>
<dbReference type="InterPro" id="IPR013083">
    <property type="entry name" value="Znf_RING/FYVE/PHD"/>
</dbReference>
<sequence length="476" mass="54662">MAVNMSDEDITDRPSLLETDLTCPVCKELFRDPVLLSCSHSFCRECLEASWKHKSTKECPVCRKCCDGEQPIPNRALKNTCESYQKEKGWRIPGGAEVLCGLHQREMQLFCIKDETPICVECVILHSGHDFLPLDRGVPFCKEELNIKISILCEKLEYFRRMKRRYGDTVTFIQTQSEEAERQIKQEFERLHQILNEEEAMRIQALKKEEEQKKQLMKEKIDSIAREITSLSDLIQSVKREMGAEDLTFLQNFQTLKRRAQWTAEDPQKVPGALIDMASHVGGLGYKVWENIRAHIKCFPVLMDPNTVSPWLYISPDYASVKESPERQSFPDNPERFDPCVFVLGSHGFTSGHHRWDVHVGDNPKWILGVCRESITRKRKFTVTTSGGVWSIGLSKGMYSALTTPRTELTVERRPDTIRVKLNMEKEEVSFWDASTGRHLCTYTDKFTGKIFPLFGPGLQSTPMAILPAKITIHKK</sequence>
<dbReference type="SUPFAM" id="SSF57850">
    <property type="entry name" value="RING/U-box"/>
    <property type="match status" value="1"/>
</dbReference>
<dbReference type="InterPro" id="IPR001870">
    <property type="entry name" value="B30.2/SPRY"/>
</dbReference>
<evidence type="ECO:0000256" key="2">
    <source>
        <dbReference type="ARBA" id="ARBA00022771"/>
    </source>
</evidence>
<reference evidence="9" key="3">
    <citation type="submission" date="2025-09" db="UniProtKB">
        <authorList>
            <consortium name="Ensembl"/>
        </authorList>
    </citation>
    <scope>IDENTIFICATION</scope>
</reference>
<dbReference type="SMART" id="SM00184">
    <property type="entry name" value="RING"/>
    <property type="match status" value="1"/>
</dbReference>
<evidence type="ECO:0000259" key="6">
    <source>
        <dbReference type="PROSITE" id="PS50089"/>
    </source>
</evidence>
<dbReference type="FunFam" id="2.60.120.920:FF:000004">
    <property type="entry name" value="Butyrophilin subfamily 1 member A1"/>
    <property type="match status" value="1"/>
</dbReference>
<keyword evidence="1" id="KW-0479">Metal-binding</keyword>
<dbReference type="InterPro" id="IPR003877">
    <property type="entry name" value="SPRY_dom"/>
</dbReference>
<dbReference type="Pfam" id="PF00643">
    <property type="entry name" value="zf-B_box"/>
    <property type="match status" value="1"/>
</dbReference>
<feature type="domain" description="B30.2/SPRY" evidence="8">
    <location>
        <begin position="281"/>
        <end position="473"/>
    </location>
</feature>
<evidence type="ECO:0000256" key="4">
    <source>
        <dbReference type="PROSITE-ProRule" id="PRU00024"/>
    </source>
</evidence>
<dbReference type="InterPro" id="IPR013320">
    <property type="entry name" value="ConA-like_dom_sf"/>
</dbReference>
<dbReference type="SMART" id="SM00589">
    <property type="entry name" value="PRY"/>
    <property type="match status" value="1"/>
</dbReference>
<dbReference type="Proteomes" id="UP000314983">
    <property type="component" value="Chromosome 5"/>
</dbReference>
<dbReference type="Pfam" id="PF00622">
    <property type="entry name" value="SPRY"/>
    <property type="match status" value="1"/>
</dbReference>
<dbReference type="Gene3D" id="3.30.160.60">
    <property type="entry name" value="Classic Zinc Finger"/>
    <property type="match status" value="1"/>
</dbReference>
<evidence type="ECO:0000313" key="10">
    <source>
        <dbReference type="Proteomes" id="UP000314983"/>
    </source>
</evidence>
<dbReference type="AlphaFoldDB" id="A0AAY5ESU3"/>
<feature type="coiled-coil region" evidence="5">
    <location>
        <begin position="177"/>
        <end position="241"/>
    </location>
</feature>
<dbReference type="GO" id="GO:0008270">
    <property type="term" value="F:zinc ion binding"/>
    <property type="evidence" value="ECO:0007669"/>
    <property type="project" value="UniProtKB-KW"/>
</dbReference>
<dbReference type="SUPFAM" id="SSF49899">
    <property type="entry name" value="Concanavalin A-like lectins/glucanases"/>
    <property type="match status" value="1"/>
</dbReference>
<dbReference type="CDD" id="cd22249">
    <property type="entry name" value="UDM1_RNF168_RNF169-like"/>
    <property type="match status" value="1"/>
</dbReference>
<keyword evidence="10" id="KW-1185">Reference proteome</keyword>
<feature type="domain" description="RING-type" evidence="6">
    <location>
        <begin position="23"/>
        <end position="63"/>
    </location>
</feature>
<dbReference type="InterPro" id="IPR001841">
    <property type="entry name" value="Znf_RING"/>
</dbReference>
<evidence type="ECO:0008006" key="11">
    <source>
        <dbReference type="Google" id="ProtNLM"/>
    </source>
</evidence>
<evidence type="ECO:0000256" key="1">
    <source>
        <dbReference type="ARBA" id="ARBA00022723"/>
    </source>
</evidence>
<dbReference type="GeneTree" id="ENSGT01030000234583"/>
<dbReference type="PROSITE" id="PS50119">
    <property type="entry name" value="ZF_BBOX"/>
    <property type="match status" value="1"/>
</dbReference>
<dbReference type="GO" id="GO:0004842">
    <property type="term" value="F:ubiquitin-protein transferase activity"/>
    <property type="evidence" value="ECO:0007669"/>
    <property type="project" value="InterPro"/>
</dbReference>
<dbReference type="InterPro" id="IPR000315">
    <property type="entry name" value="Znf_B-box"/>
</dbReference>
<keyword evidence="2 4" id="KW-0863">Zinc-finger</keyword>
<dbReference type="PROSITE" id="PS50188">
    <property type="entry name" value="B302_SPRY"/>
    <property type="match status" value="1"/>
</dbReference>
<dbReference type="InterPro" id="IPR003879">
    <property type="entry name" value="Butyrophylin_SPRY"/>
</dbReference>
<dbReference type="RefSeq" id="XP_026856970.1">
    <property type="nucleotide sequence ID" value="XM_027001169.2"/>
</dbReference>
<dbReference type="InterPro" id="IPR017907">
    <property type="entry name" value="Znf_RING_CS"/>
</dbReference>
<keyword evidence="3" id="KW-0862">Zinc</keyword>
<name>A0AAY5ESU3_ELEEL</name>
<feature type="domain" description="B box-type" evidence="7">
    <location>
        <begin position="95"/>
        <end position="134"/>
    </location>
</feature>
<evidence type="ECO:0000256" key="3">
    <source>
        <dbReference type="ARBA" id="ARBA00022833"/>
    </source>
</evidence>
<dbReference type="InterPro" id="IPR043136">
    <property type="entry name" value="B30.2/SPRY_sf"/>
</dbReference>
<evidence type="ECO:0000313" key="9">
    <source>
        <dbReference type="Ensembl" id="ENSEEEP00000060035.1"/>
    </source>
</evidence>
<protein>
    <recommendedName>
        <fullName evidence="11">Zinc-binding protein A33-like</fullName>
    </recommendedName>
</protein>
<dbReference type="Pfam" id="PF13445">
    <property type="entry name" value="zf-RING_UBOX"/>
    <property type="match status" value="1"/>
</dbReference>
<dbReference type="InterPro" id="IPR006574">
    <property type="entry name" value="PRY"/>
</dbReference>
<dbReference type="Gene3D" id="3.30.40.10">
    <property type="entry name" value="Zinc/RING finger domain, C3HC4 (zinc finger)"/>
    <property type="match status" value="1"/>
</dbReference>
<gene>
    <name evidence="9" type="primary">trim35-28</name>
</gene>
<dbReference type="CTD" id="559351"/>
<dbReference type="GO" id="GO:0016567">
    <property type="term" value="P:protein ubiquitination"/>
    <property type="evidence" value="ECO:0007669"/>
    <property type="project" value="InterPro"/>
</dbReference>
<reference evidence="9 10" key="1">
    <citation type="submission" date="2020-05" db="EMBL/GenBank/DDBJ databases">
        <title>Electrophorus electricus (electric eel) genome, fEleEle1, primary haplotype.</title>
        <authorList>
            <person name="Myers G."/>
            <person name="Meyer A."/>
            <person name="Fedrigo O."/>
            <person name="Formenti G."/>
            <person name="Rhie A."/>
            <person name="Tracey A."/>
            <person name="Sims Y."/>
            <person name="Jarvis E.D."/>
        </authorList>
    </citation>
    <scope>NUCLEOTIDE SEQUENCE [LARGE SCALE GENOMIC DNA]</scope>
</reference>
<dbReference type="InterPro" id="IPR003613">
    <property type="entry name" value="Ubox_domain"/>
</dbReference>
<dbReference type="InterPro" id="IPR027370">
    <property type="entry name" value="Znf-RING_euk"/>
</dbReference>
<dbReference type="Gene3D" id="2.60.120.920">
    <property type="match status" value="1"/>
</dbReference>
<dbReference type="PANTHER" id="PTHR24103">
    <property type="entry name" value="E3 UBIQUITIN-PROTEIN LIGASE TRIM"/>
    <property type="match status" value="1"/>
</dbReference>
<keyword evidence="5" id="KW-0175">Coiled coil</keyword>
<proteinExistence type="predicted"/>
<dbReference type="GeneID" id="113571940"/>
<dbReference type="SUPFAM" id="SSF57845">
    <property type="entry name" value="B-box zinc-binding domain"/>
    <property type="match status" value="1"/>
</dbReference>
<dbReference type="InterPro" id="IPR050143">
    <property type="entry name" value="TRIM/RBCC"/>
</dbReference>
<dbReference type="PRINTS" id="PR01407">
    <property type="entry name" value="BUTYPHLNCDUF"/>
</dbReference>
<reference evidence="9" key="2">
    <citation type="submission" date="2025-08" db="UniProtKB">
        <authorList>
            <consortium name="Ensembl"/>
        </authorList>
    </citation>
    <scope>IDENTIFICATION</scope>
</reference>
<dbReference type="PROSITE" id="PS00518">
    <property type="entry name" value="ZF_RING_1"/>
    <property type="match status" value="1"/>
</dbReference>
<evidence type="ECO:0000259" key="7">
    <source>
        <dbReference type="PROSITE" id="PS50119"/>
    </source>
</evidence>
<evidence type="ECO:0000259" key="8">
    <source>
        <dbReference type="PROSITE" id="PS50188"/>
    </source>
</evidence>
<dbReference type="Pfam" id="PF13765">
    <property type="entry name" value="PRY"/>
    <property type="match status" value="1"/>
</dbReference>
<dbReference type="Ensembl" id="ENSEEET00000066104.1">
    <property type="protein sequence ID" value="ENSEEEP00000060035.1"/>
    <property type="gene ID" value="ENSEEEG00000027441.1"/>
</dbReference>
<dbReference type="KEGG" id="eee:113571940"/>